<reference evidence="5" key="1">
    <citation type="submission" date="2018-11" db="EMBL/GenBank/DDBJ databases">
        <authorList>
            <person name="Jo Y."/>
            <person name="Cho W.K."/>
        </authorList>
    </citation>
    <scope>NUCLEOTIDE SEQUENCE</scope>
    <source>
        <strain evidence="5">Won</strain>
    </source>
</reference>
<proteinExistence type="predicted"/>
<keyword evidence="1" id="KW-0696">RNA-directed RNA polymerase</keyword>
<keyword evidence="2" id="KW-0808">Transferase</keyword>
<dbReference type="GO" id="GO:0003968">
    <property type="term" value="F:RNA-directed RNA polymerase activity"/>
    <property type="evidence" value="ECO:0007669"/>
    <property type="project" value="UniProtKB-KW"/>
</dbReference>
<keyword evidence="3" id="KW-0548">Nucleotidyltransferase</keyword>
<feature type="compositionally biased region" description="Basic and acidic residues" evidence="4">
    <location>
        <begin position="34"/>
        <end position="45"/>
    </location>
</feature>
<evidence type="ECO:0000256" key="1">
    <source>
        <dbReference type="ARBA" id="ARBA00022484"/>
    </source>
</evidence>
<feature type="region of interest" description="Disordered" evidence="4">
    <location>
        <begin position="17"/>
        <end position="58"/>
    </location>
</feature>
<evidence type="ECO:0000256" key="4">
    <source>
        <dbReference type="SAM" id="MobiDB-lite"/>
    </source>
</evidence>
<accession>A0A7G3KHT7</accession>
<feature type="compositionally biased region" description="Basic and acidic residues" evidence="4">
    <location>
        <begin position="17"/>
        <end position="27"/>
    </location>
</feature>
<dbReference type="EMBL" id="MK231091">
    <property type="protein sequence ID" value="QED42942.1"/>
    <property type="molecule type" value="Genomic_RNA"/>
</dbReference>
<evidence type="ECO:0000256" key="3">
    <source>
        <dbReference type="ARBA" id="ARBA00022695"/>
    </source>
</evidence>
<organism evidence="5">
    <name type="scientific">Cyathus narnavirus A</name>
    <dbReference type="NCBI Taxonomy" id="2592755"/>
    <lineage>
        <taxon>Viruses</taxon>
        <taxon>Riboviria</taxon>
        <taxon>Orthornavirae</taxon>
        <taxon>Lenarviricota</taxon>
        <taxon>Amabiliviricetes</taxon>
        <taxon>Wolframvirales</taxon>
        <taxon>Narnaviridae</taxon>
    </lineage>
</organism>
<protein>
    <submittedName>
        <fullName evidence="5">Putative RdRp</fullName>
    </submittedName>
</protein>
<feature type="region of interest" description="Disordered" evidence="4">
    <location>
        <begin position="161"/>
        <end position="192"/>
    </location>
</feature>
<evidence type="ECO:0000256" key="2">
    <source>
        <dbReference type="ARBA" id="ARBA00022679"/>
    </source>
</evidence>
<sequence>MYIDLCSLSCIAKLGKGGHDSNDPSIDRRRKNRGPGEKRAKHADLLEGSWPGQKSPPQGFKVHYPCNSSSRINGNNADQCAFAKAELVRFRVADKRFSSIKRAVRRLFFRGEIDSSGVSFRRRPQFRCSAQQNTLSSTVIHNDSPWGRLVESVLSRLQGGEIENHPQTEPCSPKPPLEEVKSESPPSLYPPSLLPGKSSQEVLLDFFSESSFETYAKQFREAQRRANWCWKQYQDSGSDHWIRAIGKAVDRAQHCSNVLYGLFAQALGVRDHKVPIRRMSFSKREYDSAMETCFGSLNKAGSGWFKVFGIIDLDSTMDLSASKIFSLYLLRKVLVVADPREIPKKDSEFLERISSLPTPPTERYCVDERFPAEISELIAGSLLQDTGKDGAILIMEHLCRLLFTSKSATKYPRFEYVPNSGKACTEVPLSRGGKRAAIYLRSADFVLENRFATIVSGGKFRTITIDSARNARDYEFLNDYMFRIVRKLPCMISGKTVEEWFDSVEIPQGSWVLSGDLEAATDHFRSDLAECVIRHLTDLFFDGSEVHFERMCAFTTRAVFREEGEQTVQRRGQLMGSVLSFPILCLVNLVSQLMMRYSLVRVLSMTRKDLFAFNLCGINGDDVVTWGEESVRESWLESLGHVGGVPSRGKTLFSQTHFTVNSELFSVLRGKLRVLRPSLIVAMHEGAFKAPQETWLEYLYSPIRSESADRIFRPERVLFPNFPVSWGGTGIHMLDSFSEYNFVEACYLRACKTRPFEGFADTACPAPGVHVQGKSTTVYLGGEVKDFSSYSTVGGFMRKDEVRKIARLKYGVKKLAYWTDPTSRRKTLEQIMDETQDMYQSLTSYQRDLLYREYKEAFEMERNGFVYVRSIIDCGQERVRPRWQGRVFTRPIVETPSQPDELTQYGWDIHEYDEFSQEEDRPPDVLDRIVPMNMMDLLFEDSEEVEEYQYEDWRPD</sequence>
<dbReference type="SUPFAM" id="SSF56672">
    <property type="entry name" value="DNA/RNA polymerases"/>
    <property type="match status" value="1"/>
</dbReference>
<evidence type="ECO:0000313" key="5">
    <source>
        <dbReference type="EMBL" id="QED42942.1"/>
    </source>
</evidence>
<name>A0A7G3KHT7_9VIRU</name>
<dbReference type="InterPro" id="IPR043502">
    <property type="entry name" value="DNA/RNA_pol_sf"/>
</dbReference>